<evidence type="ECO:0000259" key="13">
    <source>
        <dbReference type="Pfam" id="PF18075"/>
    </source>
</evidence>
<dbReference type="GO" id="GO:0005886">
    <property type="term" value="C:plasma membrane"/>
    <property type="evidence" value="ECO:0007669"/>
    <property type="project" value="UniProtKB-SubCell"/>
</dbReference>
<dbReference type="EMBL" id="JALBUR010000014">
    <property type="protein sequence ID" value="MDX8419788.1"/>
    <property type="molecule type" value="Genomic_DNA"/>
</dbReference>
<proteinExistence type="inferred from homology"/>
<gene>
    <name evidence="14" type="primary">ftsX</name>
    <name evidence="14" type="ORF">MOZ60_06730</name>
</gene>
<dbReference type="InterPro" id="IPR058204">
    <property type="entry name" value="FtsX_firmicutes-type"/>
</dbReference>
<dbReference type="Pfam" id="PF02687">
    <property type="entry name" value="FtsX"/>
    <property type="match status" value="1"/>
</dbReference>
<dbReference type="GO" id="GO:0051301">
    <property type="term" value="P:cell division"/>
    <property type="evidence" value="ECO:0007669"/>
    <property type="project" value="UniProtKB-KW"/>
</dbReference>
<feature type="transmembrane region" description="Helical" evidence="11">
    <location>
        <begin position="174"/>
        <end position="198"/>
    </location>
</feature>
<feature type="transmembrane region" description="Helical" evidence="11">
    <location>
        <begin position="21"/>
        <end position="42"/>
    </location>
</feature>
<keyword evidence="15" id="KW-1185">Reference proteome</keyword>
<comment type="subcellular location">
    <subcellularLocation>
        <location evidence="1">Cell membrane</location>
        <topology evidence="1">Multi-pass membrane protein</topology>
    </subcellularLocation>
</comment>
<dbReference type="AlphaFoldDB" id="A0AB35U2T6"/>
<evidence type="ECO:0000256" key="2">
    <source>
        <dbReference type="ARBA" id="ARBA00007379"/>
    </source>
</evidence>
<reference evidence="14 15" key="1">
    <citation type="submission" date="2022-03" db="EMBL/GenBank/DDBJ databases">
        <title>Novel taxa within the pig intestine.</title>
        <authorList>
            <person name="Wylensek D."/>
            <person name="Bishof K."/>
            <person name="Afrizal A."/>
            <person name="Clavel T."/>
        </authorList>
    </citation>
    <scope>NUCLEOTIDE SEQUENCE [LARGE SCALE GENOMIC DNA]</scope>
    <source>
        <strain evidence="14 15">CLA-KB-P133</strain>
    </source>
</reference>
<sequence length="298" mass="33214">MISRPIKEGVRGVGRHWAMALSSSIAVTITLIIISLFMLFMVNVRQFTTNVEQGMEISVMIDWDHESQADEDALKAQIQSLDGIKSVRFSSKDEELQYYIDQFDDEETKKAVESLVQDNPMHDAFYVEVMDGDDIASIADRIKAMDGVASVNYGGSSTMNMVAAMNTVRKGGTILVVALTVLAIFLIQNTIKLTIYARQDEITIERNVGATNRFIRSPFVVEGIIIGAIGALIPIALTIWGYRYAWKLTGGYLISNMFHLVPPMPFTLYLSVVLLVIGILVGLIGSYLSVTRYLKWKR</sequence>
<protein>
    <recommendedName>
        <fullName evidence="3 10">Cell division protein FtsX</fullName>
    </recommendedName>
</protein>
<evidence type="ECO:0000256" key="5">
    <source>
        <dbReference type="ARBA" id="ARBA00022618"/>
    </source>
</evidence>
<evidence type="ECO:0000256" key="3">
    <source>
        <dbReference type="ARBA" id="ARBA00021907"/>
    </source>
</evidence>
<dbReference type="InterPro" id="IPR003838">
    <property type="entry name" value="ABC3_permease_C"/>
</dbReference>
<dbReference type="Proteomes" id="UP001286174">
    <property type="component" value="Unassembled WGS sequence"/>
</dbReference>
<evidence type="ECO:0000256" key="6">
    <source>
        <dbReference type="ARBA" id="ARBA00022692"/>
    </source>
</evidence>
<evidence type="ECO:0000256" key="10">
    <source>
        <dbReference type="PIRNR" id="PIRNR003097"/>
    </source>
</evidence>
<keyword evidence="6 11" id="KW-0812">Transmembrane</keyword>
<dbReference type="InterPro" id="IPR040690">
    <property type="entry name" value="FtsX_ECD"/>
</dbReference>
<evidence type="ECO:0000259" key="12">
    <source>
        <dbReference type="Pfam" id="PF02687"/>
    </source>
</evidence>
<dbReference type="PANTHER" id="PTHR47755:SF1">
    <property type="entry name" value="CELL DIVISION PROTEIN FTSX"/>
    <property type="match status" value="1"/>
</dbReference>
<feature type="transmembrane region" description="Helical" evidence="11">
    <location>
        <begin position="219"/>
        <end position="246"/>
    </location>
</feature>
<comment type="function">
    <text evidence="10">Part of the ABC transporter FtsEX involved in asymmetric cellular division facilitating the initiation of sporulation.</text>
</comment>
<dbReference type="Gene3D" id="3.30.70.3040">
    <property type="match status" value="1"/>
</dbReference>
<dbReference type="PANTHER" id="PTHR47755">
    <property type="entry name" value="CELL DIVISION PROTEIN FTSX"/>
    <property type="match status" value="1"/>
</dbReference>
<dbReference type="InterPro" id="IPR004513">
    <property type="entry name" value="FtsX"/>
</dbReference>
<feature type="transmembrane region" description="Helical" evidence="11">
    <location>
        <begin position="266"/>
        <end position="290"/>
    </location>
</feature>
<dbReference type="NCBIfam" id="NF038347">
    <property type="entry name" value="FtsX_Gpos"/>
    <property type="match status" value="1"/>
</dbReference>
<organism evidence="14 15">
    <name type="scientific">Grylomicrobium aquisgranensis</name>
    <dbReference type="NCBI Taxonomy" id="2926318"/>
    <lineage>
        <taxon>Bacteria</taxon>
        <taxon>Bacillati</taxon>
        <taxon>Bacillota</taxon>
        <taxon>Erysipelotrichia</taxon>
        <taxon>Erysipelotrichales</taxon>
        <taxon>Erysipelotrichaceae</taxon>
        <taxon>Grylomicrobium</taxon>
    </lineage>
</organism>
<keyword evidence="5 10" id="KW-0132">Cell division</keyword>
<evidence type="ECO:0000256" key="9">
    <source>
        <dbReference type="ARBA" id="ARBA00023306"/>
    </source>
</evidence>
<comment type="similarity">
    <text evidence="2 10">Belongs to the ABC-4 integral membrane protein family. FtsX subfamily.</text>
</comment>
<evidence type="ECO:0000313" key="15">
    <source>
        <dbReference type="Proteomes" id="UP001286174"/>
    </source>
</evidence>
<feature type="domain" description="FtsX extracellular" evidence="13">
    <location>
        <begin position="56"/>
        <end position="151"/>
    </location>
</feature>
<evidence type="ECO:0000256" key="4">
    <source>
        <dbReference type="ARBA" id="ARBA00022475"/>
    </source>
</evidence>
<evidence type="ECO:0000256" key="7">
    <source>
        <dbReference type="ARBA" id="ARBA00022989"/>
    </source>
</evidence>
<dbReference type="RefSeq" id="WP_370596092.1">
    <property type="nucleotide sequence ID" value="NZ_JALBUR010000014.1"/>
</dbReference>
<name>A0AB35U2T6_9FIRM</name>
<keyword evidence="4 10" id="KW-1003">Cell membrane</keyword>
<accession>A0AB35U2T6</accession>
<evidence type="ECO:0000256" key="1">
    <source>
        <dbReference type="ARBA" id="ARBA00004651"/>
    </source>
</evidence>
<evidence type="ECO:0000256" key="11">
    <source>
        <dbReference type="SAM" id="Phobius"/>
    </source>
</evidence>
<keyword evidence="9 10" id="KW-0131">Cell cycle</keyword>
<keyword evidence="8 10" id="KW-0472">Membrane</keyword>
<keyword evidence="7 11" id="KW-1133">Transmembrane helix</keyword>
<feature type="domain" description="ABC3 transporter permease C-terminal" evidence="12">
    <location>
        <begin position="174"/>
        <end position="293"/>
    </location>
</feature>
<dbReference type="Pfam" id="PF18075">
    <property type="entry name" value="FtsX_ECD"/>
    <property type="match status" value="1"/>
</dbReference>
<evidence type="ECO:0000313" key="14">
    <source>
        <dbReference type="EMBL" id="MDX8419788.1"/>
    </source>
</evidence>
<comment type="caution">
    <text evidence="14">The sequence shown here is derived from an EMBL/GenBank/DDBJ whole genome shotgun (WGS) entry which is preliminary data.</text>
</comment>
<evidence type="ECO:0000256" key="8">
    <source>
        <dbReference type="ARBA" id="ARBA00023136"/>
    </source>
</evidence>
<dbReference type="PIRSF" id="PIRSF003097">
    <property type="entry name" value="FtsX"/>
    <property type="match status" value="1"/>
</dbReference>